<protein>
    <submittedName>
        <fullName evidence="2">Uncharacterized protein</fullName>
    </submittedName>
</protein>
<evidence type="ECO:0000256" key="1">
    <source>
        <dbReference type="SAM" id="MobiDB-lite"/>
    </source>
</evidence>
<gene>
    <name evidence="2" type="ORF">Taro_016251</name>
</gene>
<organism evidence="2 3">
    <name type="scientific">Colocasia esculenta</name>
    <name type="common">Wild taro</name>
    <name type="synonym">Arum esculentum</name>
    <dbReference type="NCBI Taxonomy" id="4460"/>
    <lineage>
        <taxon>Eukaryota</taxon>
        <taxon>Viridiplantae</taxon>
        <taxon>Streptophyta</taxon>
        <taxon>Embryophyta</taxon>
        <taxon>Tracheophyta</taxon>
        <taxon>Spermatophyta</taxon>
        <taxon>Magnoliopsida</taxon>
        <taxon>Liliopsida</taxon>
        <taxon>Araceae</taxon>
        <taxon>Aroideae</taxon>
        <taxon>Colocasieae</taxon>
        <taxon>Colocasia</taxon>
    </lineage>
</organism>
<dbReference type="EMBL" id="NMUH01000716">
    <property type="protein sequence ID" value="MQL83754.1"/>
    <property type="molecule type" value="Genomic_DNA"/>
</dbReference>
<keyword evidence="3" id="KW-1185">Reference proteome</keyword>
<reference evidence="2" key="1">
    <citation type="submission" date="2017-07" db="EMBL/GenBank/DDBJ databases">
        <title>Taro Niue Genome Assembly and Annotation.</title>
        <authorList>
            <person name="Atibalentja N."/>
            <person name="Keating K."/>
            <person name="Fields C.J."/>
        </authorList>
    </citation>
    <scope>NUCLEOTIDE SEQUENCE</scope>
    <source>
        <strain evidence="2">Niue_2</strain>
        <tissue evidence="2">Leaf</tissue>
    </source>
</reference>
<dbReference type="AlphaFoldDB" id="A0A843UPL6"/>
<feature type="compositionally biased region" description="Basic and acidic residues" evidence="1">
    <location>
        <begin position="35"/>
        <end position="46"/>
    </location>
</feature>
<comment type="caution">
    <text evidence="2">The sequence shown here is derived from an EMBL/GenBank/DDBJ whole genome shotgun (WGS) entry which is preliminary data.</text>
</comment>
<name>A0A843UPL6_COLES</name>
<proteinExistence type="predicted"/>
<accession>A0A843UPL6</accession>
<dbReference type="Proteomes" id="UP000652761">
    <property type="component" value="Unassembled WGS sequence"/>
</dbReference>
<evidence type="ECO:0000313" key="2">
    <source>
        <dbReference type="EMBL" id="MQL83754.1"/>
    </source>
</evidence>
<sequence length="64" mass="7132">MKANHAANPEANKHTSGFVSFATHQARLESYNRQMSDKHVGEDHQPQLDPGHNMARAMSVTCEN</sequence>
<feature type="region of interest" description="Disordered" evidence="1">
    <location>
        <begin position="1"/>
        <end position="64"/>
    </location>
</feature>
<evidence type="ECO:0000313" key="3">
    <source>
        <dbReference type="Proteomes" id="UP000652761"/>
    </source>
</evidence>